<dbReference type="SUPFAM" id="SSF56176">
    <property type="entry name" value="FAD-binding/transporter-associated domain-like"/>
    <property type="match status" value="1"/>
</dbReference>
<protein>
    <recommendedName>
        <fullName evidence="3">Berberine/berberine-like domain-containing protein</fullName>
    </recommendedName>
</protein>
<dbReference type="SMR" id="A0A067ESH1"/>
<dbReference type="Proteomes" id="UP000027120">
    <property type="component" value="Unassembled WGS sequence"/>
</dbReference>
<dbReference type="InterPro" id="IPR016169">
    <property type="entry name" value="FAD-bd_PCMH_sub2"/>
</dbReference>
<reference evidence="1 2" key="1">
    <citation type="submission" date="2014-04" db="EMBL/GenBank/DDBJ databases">
        <authorList>
            <consortium name="International Citrus Genome Consortium"/>
            <person name="Gmitter F."/>
            <person name="Chen C."/>
            <person name="Farmerie W."/>
            <person name="Harkins T."/>
            <person name="Desany B."/>
            <person name="Mohiuddin M."/>
            <person name="Kodira C."/>
            <person name="Borodovsky M."/>
            <person name="Lomsadze A."/>
            <person name="Burns P."/>
            <person name="Jenkins J."/>
            <person name="Prochnik S."/>
            <person name="Shu S."/>
            <person name="Chapman J."/>
            <person name="Pitluck S."/>
            <person name="Schmutz J."/>
            <person name="Rokhsar D."/>
        </authorList>
    </citation>
    <scope>NUCLEOTIDE SEQUENCE</scope>
</reference>
<dbReference type="AlphaFoldDB" id="A0A067ESH1"/>
<proteinExistence type="predicted"/>
<evidence type="ECO:0000313" key="1">
    <source>
        <dbReference type="EMBL" id="KDO58058.1"/>
    </source>
</evidence>
<name>A0A067ESH1_CITSI</name>
<sequence>MLRKKTAWVQAGVTIGELYHRISEKSKYLGFPAGVRSILDRKSMGEDLFWALHGGGAASFGIIVAWKVNLVPVPSNVTVNTVTRTLEQDATKIFQKWQSAADKLPEDLTCSAIFAVRNSNIVALFSSLFLGRADQQWATYSHWVESLPELGLKKEDCMELSWVESIVYFDRGFLAKDLLKLETLLDRNYSKSFWKMRADFVMKPILVKGLEGMYDFFHEQGGKNLQVVAFPYSGKLAKIPESAISFPHRAGNIYHWMEPNLVRKLSNYTTPYVSKNPRATYLNVRDLEIGRNNKGYTSVKEASI</sequence>
<gene>
    <name evidence="1" type="ORF">CISIN_1g047970mg</name>
</gene>
<dbReference type="Gene3D" id="3.40.462.20">
    <property type="match status" value="1"/>
</dbReference>
<evidence type="ECO:0008006" key="3">
    <source>
        <dbReference type="Google" id="ProtNLM"/>
    </source>
</evidence>
<dbReference type="Gene3D" id="3.30.465.10">
    <property type="match status" value="2"/>
</dbReference>
<evidence type="ECO:0000313" key="2">
    <source>
        <dbReference type="Proteomes" id="UP000027120"/>
    </source>
</evidence>
<organism evidence="1 2">
    <name type="scientific">Citrus sinensis</name>
    <name type="common">Sweet orange</name>
    <name type="synonym">Citrus aurantium var. sinensis</name>
    <dbReference type="NCBI Taxonomy" id="2711"/>
    <lineage>
        <taxon>Eukaryota</taxon>
        <taxon>Viridiplantae</taxon>
        <taxon>Streptophyta</taxon>
        <taxon>Embryophyta</taxon>
        <taxon>Tracheophyta</taxon>
        <taxon>Spermatophyta</taxon>
        <taxon>Magnoliopsida</taxon>
        <taxon>eudicotyledons</taxon>
        <taxon>Gunneridae</taxon>
        <taxon>Pentapetalae</taxon>
        <taxon>rosids</taxon>
        <taxon>malvids</taxon>
        <taxon>Sapindales</taxon>
        <taxon>Rutaceae</taxon>
        <taxon>Aurantioideae</taxon>
        <taxon>Citrus</taxon>
    </lineage>
</organism>
<dbReference type="InterPro" id="IPR036318">
    <property type="entry name" value="FAD-bd_PCMH-like_sf"/>
</dbReference>
<dbReference type="GO" id="GO:0050660">
    <property type="term" value="F:flavin adenine dinucleotide binding"/>
    <property type="evidence" value="ECO:0007669"/>
    <property type="project" value="InterPro"/>
</dbReference>
<keyword evidence="2" id="KW-1185">Reference proteome</keyword>
<accession>A0A067ESH1</accession>
<dbReference type="PANTHER" id="PTHR32448">
    <property type="entry name" value="OS08G0158400 PROTEIN"/>
    <property type="match status" value="1"/>
</dbReference>
<dbReference type="EMBL" id="KK784954">
    <property type="protein sequence ID" value="KDO58058.1"/>
    <property type="molecule type" value="Genomic_DNA"/>
</dbReference>